<reference evidence="2 3" key="1">
    <citation type="submission" date="2019-03" db="EMBL/GenBank/DDBJ databases">
        <title>Whole genome sequence of a novel Rubrobacter taiwanensis strain, isolated from Yellowstone National Park.</title>
        <authorList>
            <person name="Freed S."/>
            <person name="Ramaley R.F."/>
            <person name="Kyndt J.A."/>
        </authorList>
    </citation>
    <scope>NUCLEOTIDE SEQUENCE [LARGE SCALE GENOMIC DNA]</scope>
    <source>
        <strain evidence="2 3">Yellowstone</strain>
    </source>
</reference>
<accession>A0A4R1BPC6</accession>
<dbReference type="AlphaFoldDB" id="A0A4R1BPC6"/>
<dbReference type="Proteomes" id="UP000295244">
    <property type="component" value="Unassembled WGS sequence"/>
</dbReference>
<proteinExistence type="predicted"/>
<evidence type="ECO:0000313" key="2">
    <source>
        <dbReference type="EMBL" id="TCJ19459.1"/>
    </source>
</evidence>
<gene>
    <name evidence="2" type="ORF">E0L93_04735</name>
</gene>
<evidence type="ECO:0000256" key="1">
    <source>
        <dbReference type="SAM" id="MobiDB-lite"/>
    </source>
</evidence>
<sequence length="76" mass="7879">MPARMILRSGERKLAAIPSLARYGREAQGRGPTLGGGLRTVTRSCAFHPSAAGRAQPGVGAQTRHGSLVSPNGSRL</sequence>
<keyword evidence="3" id="KW-1185">Reference proteome</keyword>
<organism evidence="2 3">
    <name type="scientific">Rubrobacter taiwanensis</name>
    <dbReference type="NCBI Taxonomy" id="185139"/>
    <lineage>
        <taxon>Bacteria</taxon>
        <taxon>Bacillati</taxon>
        <taxon>Actinomycetota</taxon>
        <taxon>Rubrobacteria</taxon>
        <taxon>Rubrobacterales</taxon>
        <taxon>Rubrobacteraceae</taxon>
        <taxon>Rubrobacter</taxon>
    </lineage>
</organism>
<protein>
    <submittedName>
        <fullName evidence="2">Uncharacterized protein</fullName>
    </submittedName>
</protein>
<evidence type="ECO:0000313" key="3">
    <source>
        <dbReference type="Proteomes" id="UP000295244"/>
    </source>
</evidence>
<dbReference type="EMBL" id="SKBU01000008">
    <property type="protein sequence ID" value="TCJ19459.1"/>
    <property type="molecule type" value="Genomic_DNA"/>
</dbReference>
<name>A0A4R1BPC6_9ACTN</name>
<comment type="caution">
    <text evidence="2">The sequence shown here is derived from an EMBL/GenBank/DDBJ whole genome shotgun (WGS) entry which is preliminary data.</text>
</comment>
<feature type="region of interest" description="Disordered" evidence="1">
    <location>
        <begin position="50"/>
        <end position="76"/>
    </location>
</feature>